<evidence type="ECO:0000256" key="2">
    <source>
        <dbReference type="ARBA" id="ARBA00023235"/>
    </source>
</evidence>
<proteinExistence type="inferred from homology"/>
<sequence length="228" mass="25137">MNSNPKKEIPVLFENDSLFIINKPAGISVQGGAGISNCIIDILERQCAAKLFPVHRLDKETSGVLLIAKTSQAAAEYSKILQAKTIVKEYRAVCFYAPPKQRGSIRTPLRENGTEKTAVTDYRVLKKTENHSYLSLALHTGRKHQIRIHLASLGCPIILDDKYGDFKQNKALQKAFGIKKMQLSAYSLTLPLDGKSRQIIAPLPAHMTEALEKLELGGGTCNPVRDAL</sequence>
<dbReference type="OrthoDB" id="305739at2"/>
<evidence type="ECO:0000313" key="7">
    <source>
        <dbReference type="Proteomes" id="UP000323594"/>
    </source>
</evidence>
<dbReference type="GeneID" id="57753199"/>
<dbReference type="CDD" id="cd02869">
    <property type="entry name" value="PseudoU_synth_RluA_like"/>
    <property type="match status" value="1"/>
</dbReference>
<dbReference type="Pfam" id="PF00849">
    <property type="entry name" value="PseudoU_synth_2"/>
    <property type="match status" value="1"/>
</dbReference>
<dbReference type="PANTHER" id="PTHR21600">
    <property type="entry name" value="MITOCHONDRIAL RNA PSEUDOURIDINE SYNTHASE"/>
    <property type="match status" value="1"/>
</dbReference>
<keyword evidence="6" id="KW-1185">Reference proteome</keyword>
<dbReference type="GO" id="GO:0003723">
    <property type="term" value="F:RNA binding"/>
    <property type="evidence" value="ECO:0007669"/>
    <property type="project" value="InterPro"/>
</dbReference>
<dbReference type="SUPFAM" id="SSF55120">
    <property type="entry name" value="Pseudouridine synthase"/>
    <property type="match status" value="1"/>
</dbReference>
<dbReference type="GO" id="GO:0009982">
    <property type="term" value="F:pseudouridine synthase activity"/>
    <property type="evidence" value="ECO:0007669"/>
    <property type="project" value="InterPro"/>
</dbReference>
<dbReference type="Gene3D" id="3.30.2350.10">
    <property type="entry name" value="Pseudouridine synthase"/>
    <property type="match status" value="1"/>
</dbReference>
<evidence type="ECO:0000313" key="6">
    <source>
        <dbReference type="Proteomes" id="UP000042527"/>
    </source>
</evidence>
<reference evidence="5 7" key="3">
    <citation type="submission" date="2019-08" db="EMBL/GenBank/DDBJ databases">
        <authorList>
            <person name="Kuhnert P."/>
        </authorList>
    </citation>
    <scope>NUCLEOTIDE SEQUENCE [LARGE SCALE GENOMIC DNA]</scope>
    <source>
        <strain evidence="5 7">B36.5</strain>
    </source>
</reference>
<dbReference type="AlphaFoldDB" id="A0A0B7GVM3"/>
<evidence type="ECO:0000313" key="5">
    <source>
        <dbReference type="EMBL" id="QEJ98230.1"/>
    </source>
</evidence>
<dbReference type="EMBL" id="CP042817">
    <property type="protein sequence ID" value="QEJ98230.1"/>
    <property type="molecule type" value="Genomic_DNA"/>
</dbReference>
<evidence type="ECO:0000256" key="1">
    <source>
        <dbReference type="ARBA" id="ARBA00010876"/>
    </source>
</evidence>
<protein>
    <submittedName>
        <fullName evidence="4 5">Pseudouridine synthase</fullName>
        <ecNumber evidence="4">5.4.99.-</ecNumber>
    </submittedName>
</protein>
<dbReference type="InterPro" id="IPR006224">
    <property type="entry name" value="PsdUridine_synth_RluA-like_CS"/>
</dbReference>
<dbReference type="RefSeq" id="WP_004266548.1">
    <property type="nucleotide sequence ID" value="NZ_CDNC01000012.1"/>
</dbReference>
<accession>A0A0B7GVM3</accession>
<evidence type="ECO:0000259" key="3">
    <source>
        <dbReference type="Pfam" id="PF00849"/>
    </source>
</evidence>
<keyword evidence="2 4" id="KW-0413">Isomerase</keyword>
<dbReference type="EMBL" id="CDNC01000012">
    <property type="protein sequence ID" value="CEM61602.1"/>
    <property type="molecule type" value="Genomic_DNA"/>
</dbReference>
<reference evidence="6" key="2">
    <citation type="submission" date="2015-01" db="EMBL/GenBank/DDBJ databases">
        <authorList>
            <person name="Manzoor Shahid"/>
            <person name="Zubair Saima"/>
        </authorList>
    </citation>
    <scope>NUCLEOTIDE SEQUENCE [LARGE SCALE GENOMIC DNA]</scope>
    <source>
        <strain evidence="6">V1</strain>
    </source>
</reference>
<dbReference type="PROSITE" id="PS01129">
    <property type="entry name" value="PSI_RLU"/>
    <property type="match status" value="1"/>
</dbReference>
<organism evidence="4 6">
    <name type="scientific">Treponema phagedenis</name>
    <dbReference type="NCBI Taxonomy" id="162"/>
    <lineage>
        <taxon>Bacteria</taxon>
        <taxon>Pseudomonadati</taxon>
        <taxon>Spirochaetota</taxon>
        <taxon>Spirochaetia</taxon>
        <taxon>Spirochaetales</taxon>
        <taxon>Treponemataceae</taxon>
        <taxon>Treponema</taxon>
    </lineage>
</organism>
<dbReference type="GO" id="GO:0140098">
    <property type="term" value="F:catalytic activity, acting on RNA"/>
    <property type="evidence" value="ECO:0007669"/>
    <property type="project" value="UniProtKB-ARBA"/>
</dbReference>
<comment type="similarity">
    <text evidence="1">Belongs to the pseudouridine synthase RluA family.</text>
</comment>
<dbReference type="Proteomes" id="UP000323594">
    <property type="component" value="Chromosome"/>
</dbReference>
<dbReference type="InterPro" id="IPR050188">
    <property type="entry name" value="RluA_PseudoU_synthase"/>
</dbReference>
<dbReference type="InterPro" id="IPR020103">
    <property type="entry name" value="PsdUridine_synth_cat_dom_sf"/>
</dbReference>
<name>A0A0B7GVM3_TREPH</name>
<feature type="domain" description="Pseudouridine synthase RsuA/RluA-like" evidence="3">
    <location>
        <begin position="18"/>
        <end position="152"/>
    </location>
</feature>
<dbReference type="EC" id="5.4.99.-" evidence="4"/>
<dbReference type="Proteomes" id="UP000042527">
    <property type="component" value="Unassembled WGS sequence"/>
</dbReference>
<reference evidence="4" key="1">
    <citation type="submission" date="2015-01" db="EMBL/GenBank/DDBJ databases">
        <authorList>
            <person name="Xiang T."/>
            <person name="Song Y."/>
            <person name="Huang L."/>
            <person name="Wang B."/>
            <person name="Wu P."/>
        </authorList>
    </citation>
    <scope>NUCLEOTIDE SEQUENCE [LARGE SCALE GENOMIC DNA]</scope>
    <source>
        <strain evidence="4">V1</strain>
    </source>
</reference>
<gene>
    <name evidence="5" type="ORF">FUT82_09625</name>
    <name evidence="4" type="ORF">TPHV1_20139</name>
</gene>
<dbReference type="PANTHER" id="PTHR21600:SF83">
    <property type="entry name" value="PSEUDOURIDYLATE SYNTHASE RPUSD4, MITOCHONDRIAL"/>
    <property type="match status" value="1"/>
</dbReference>
<dbReference type="InterPro" id="IPR006145">
    <property type="entry name" value="PsdUridine_synth_RsuA/RluA"/>
</dbReference>
<dbReference type="GO" id="GO:0001522">
    <property type="term" value="P:pseudouridine synthesis"/>
    <property type="evidence" value="ECO:0007669"/>
    <property type="project" value="InterPro"/>
</dbReference>
<dbReference type="GO" id="GO:0006396">
    <property type="term" value="P:RNA processing"/>
    <property type="evidence" value="ECO:0007669"/>
    <property type="project" value="UniProtKB-ARBA"/>
</dbReference>
<evidence type="ECO:0000313" key="4">
    <source>
        <dbReference type="EMBL" id="CEM61602.1"/>
    </source>
</evidence>